<feature type="compositionally biased region" description="Low complexity" evidence="1">
    <location>
        <begin position="1"/>
        <end position="33"/>
    </location>
</feature>
<evidence type="ECO:0000313" key="4">
    <source>
        <dbReference type="Proteomes" id="UP000000589"/>
    </source>
</evidence>
<proteinExistence type="predicted"/>
<dbReference type="InParanoid" id="A0A5F8MPC3"/>
<dbReference type="MGI" id="MGI:1919498">
    <property type="gene designation" value="1700014B07Rik"/>
</dbReference>
<reference evidence="2 4" key="2">
    <citation type="journal article" date="2011" name="PLoS Biol.">
        <title>Modernizing reference genome assemblies.</title>
        <authorList>
            <person name="Church D.M."/>
            <person name="Schneider V.A."/>
            <person name="Graves T."/>
            <person name="Auger K."/>
            <person name="Cunningham F."/>
            <person name="Bouk N."/>
            <person name="Chen H.C."/>
            <person name="Agarwala R."/>
            <person name="McLaren W.M."/>
            <person name="Ritchie G.R."/>
            <person name="Albracht D."/>
            <person name="Kremitzki M."/>
            <person name="Rock S."/>
            <person name="Kotkiewicz H."/>
            <person name="Kremitzki C."/>
            <person name="Wollam A."/>
            <person name="Trani L."/>
            <person name="Fulton L."/>
            <person name="Fulton R."/>
            <person name="Matthews L."/>
            <person name="Whitehead S."/>
            <person name="Chow W."/>
            <person name="Torrance J."/>
            <person name="Dunn M."/>
            <person name="Harden G."/>
            <person name="Threadgold G."/>
            <person name="Wood J."/>
            <person name="Collins J."/>
            <person name="Heath P."/>
            <person name="Griffiths G."/>
            <person name="Pelan S."/>
            <person name="Grafham D."/>
            <person name="Eichler E.E."/>
            <person name="Weinstock G."/>
            <person name="Mardis E.R."/>
            <person name="Wilson R.K."/>
            <person name="Howe K."/>
            <person name="Flicek P."/>
            <person name="Hubbard T."/>
        </authorList>
    </citation>
    <scope>NUCLEOTIDE SEQUENCE [LARGE SCALE GENOMIC DNA]</scope>
    <source>
        <strain evidence="2 4">C57BL/6J</strain>
    </source>
</reference>
<evidence type="ECO:0000313" key="3">
    <source>
        <dbReference type="MGI" id="MGI:1919498"/>
    </source>
</evidence>
<dbReference type="AlphaFoldDB" id="A0A5F8MPC3"/>
<accession>A0A5F8MPC3</accession>
<reference evidence="2" key="4">
    <citation type="submission" date="2025-09" db="UniProtKB">
        <authorList>
            <consortium name="Ensembl"/>
        </authorList>
    </citation>
    <scope>IDENTIFICATION</scope>
    <source>
        <strain evidence="2">C57BL/6J</strain>
    </source>
</reference>
<evidence type="ECO:0000256" key="1">
    <source>
        <dbReference type="SAM" id="MobiDB-lite"/>
    </source>
</evidence>
<evidence type="ECO:0000313" key="2">
    <source>
        <dbReference type="Ensembl" id="ENSMUSP00000158902.2"/>
    </source>
</evidence>
<dbReference type="GeneTree" id="ENSGT01140000286896"/>
<feature type="compositionally biased region" description="Low complexity" evidence="1">
    <location>
        <begin position="41"/>
        <end position="57"/>
    </location>
</feature>
<reference evidence="2 4" key="1">
    <citation type="journal article" date="2009" name="PLoS Biol.">
        <title>Lineage-specific biology revealed by a finished genome assembly of the mouse.</title>
        <authorList>
            <consortium name="Mouse Genome Sequencing Consortium"/>
            <person name="Church D.M."/>
            <person name="Goodstadt L."/>
            <person name="Hillier L.W."/>
            <person name="Zody M.C."/>
            <person name="Goldstein S."/>
            <person name="She X."/>
            <person name="Bult C.J."/>
            <person name="Agarwala R."/>
            <person name="Cherry J.L."/>
            <person name="DiCuccio M."/>
            <person name="Hlavina W."/>
            <person name="Kapustin Y."/>
            <person name="Meric P."/>
            <person name="Maglott D."/>
            <person name="Birtle Z."/>
            <person name="Marques A.C."/>
            <person name="Graves T."/>
            <person name="Zhou S."/>
            <person name="Teague B."/>
            <person name="Potamousis K."/>
            <person name="Churas C."/>
            <person name="Place M."/>
            <person name="Herschleb J."/>
            <person name="Runnheim R."/>
            <person name="Forrest D."/>
            <person name="Amos-Landgraf J."/>
            <person name="Schwartz D.C."/>
            <person name="Cheng Z."/>
            <person name="Lindblad-Toh K."/>
            <person name="Eichler E.E."/>
            <person name="Ponting C.P."/>
        </authorList>
    </citation>
    <scope>NUCLEOTIDE SEQUENCE [LARGE SCALE GENOMIC DNA]</scope>
    <source>
        <strain evidence="2 4">C57BL/6J</strain>
    </source>
</reference>
<sequence length="146" mass="15492">METAPAFPRAALPGPRLRAAGPARLTGRQQSPLRPRPPPSWRGRTAPAFPAARALFPRSRRARARWAAGGGRRPEPLCMKRGSADPAAPSDRSRATHGLGPVLCLTPEGSRQSTAPFADEARPLASLQTLPTALGFFLDSVSSPVK</sequence>
<organism evidence="2 4">
    <name type="scientific">Mus musculus</name>
    <name type="common">Mouse</name>
    <dbReference type="NCBI Taxonomy" id="10090"/>
    <lineage>
        <taxon>Eukaryota</taxon>
        <taxon>Metazoa</taxon>
        <taxon>Chordata</taxon>
        <taxon>Craniata</taxon>
        <taxon>Vertebrata</taxon>
        <taxon>Euteleostomi</taxon>
        <taxon>Mammalia</taxon>
        <taxon>Eutheria</taxon>
        <taxon>Euarchontoglires</taxon>
        <taxon>Glires</taxon>
        <taxon>Rodentia</taxon>
        <taxon>Myomorpha</taxon>
        <taxon>Muroidea</taxon>
        <taxon>Muridae</taxon>
        <taxon>Murinae</taxon>
        <taxon>Mus</taxon>
        <taxon>Mus</taxon>
    </lineage>
</organism>
<keyword evidence="4" id="KW-1185">Reference proteome</keyword>
<feature type="region of interest" description="Disordered" evidence="1">
    <location>
        <begin position="1"/>
        <end position="115"/>
    </location>
</feature>
<reference evidence="2" key="3">
    <citation type="submission" date="2025-08" db="UniProtKB">
        <authorList>
            <consortium name="Ensembl"/>
        </authorList>
    </citation>
    <scope>IDENTIFICATION</scope>
    <source>
        <strain evidence="2">C57BL/6J</strain>
    </source>
</reference>
<gene>
    <name evidence="2 3" type="primary">1700014B07Rik</name>
</gene>
<dbReference type="Bgee" id="ENSMUSG00000118578">
    <property type="expression patterns" value="Expressed in lumbar subsegment of spinal cord and 18 other cell types or tissues"/>
</dbReference>
<dbReference type="AGR" id="MGI:1919498"/>
<dbReference type="Ensembl" id="ENSMUST00000238876.2">
    <property type="protein sequence ID" value="ENSMUSP00000158902.2"/>
    <property type="gene ID" value="ENSMUSG00000118578.2"/>
</dbReference>
<dbReference type="VEuPathDB" id="HostDB:ENSMUSG00000118578"/>
<dbReference type="Proteomes" id="UP000000589">
    <property type="component" value="Chromosome 2"/>
</dbReference>
<name>A0A5F8MPC3_MOUSE</name>
<protein>
    <submittedName>
        <fullName evidence="2">RIKEN cDNA 1700014B07 gene</fullName>
    </submittedName>
</protein>